<dbReference type="InterPro" id="IPR011990">
    <property type="entry name" value="TPR-like_helical_dom_sf"/>
</dbReference>
<dbReference type="EMBL" id="MJMH01000017">
    <property type="protein sequence ID" value="OLQ96403.1"/>
    <property type="molecule type" value="Genomic_DNA"/>
</dbReference>
<feature type="non-terminal residue" evidence="1">
    <location>
        <position position="338"/>
    </location>
</feature>
<reference evidence="1 2" key="1">
    <citation type="submission" date="2016-09" db="EMBL/GenBank/DDBJ databases">
        <title>Genomic Taxonomy of the Vibrionaceae.</title>
        <authorList>
            <person name="Gonzalez-Castillo A."/>
            <person name="Gomez-Gil B."/>
            <person name="Enciso-Ibarra K."/>
        </authorList>
    </citation>
    <scope>NUCLEOTIDE SEQUENCE [LARGE SCALE GENOMIC DNA]</scope>
    <source>
        <strain evidence="1 2">CAIM 1902</strain>
    </source>
</reference>
<dbReference type="Proteomes" id="UP000186039">
    <property type="component" value="Unassembled WGS sequence"/>
</dbReference>
<evidence type="ECO:0000313" key="1">
    <source>
        <dbReference type="EMBL" id="OLQ96403.1"/>
    </source>
</evidence>
<proteinExistence type="predicted"/>
<dbReference type="InterPro" id="IPR050767">
    <property type="entry name" value="Sel1_AlgK"/>
</dbReference>
<dbReference type="Gene3D" id="1.25.40.10">
    <property type="entry name" value="Tetratricopeptide repeat domain"/>
    <property type="match status" value="1"/>
</dbReference>
<comment type="caution">
    <text evidence="1">The sequence shown here is derived from an EMBL/GenBank/DDBJ whole genome shotgun (WGS) entry which is preliminary data.</text>
</comment>
<dbReference type="PANTHER" id="PTHR11102:SF160">
    <property type="entry name" value="ERAD-ASSOCIATED E3 UBIQUITIN-PROTEIN LIGASE COMPONENT HRD3"/>
    <property type="match status" value="1"/>
</dbReference>
<accession>A0ABX3FTZ2</accession>
<evidence type="ECO:0008006" key="3">
    <source>
        <dbReference type="Google" id="ProtNLM"/>
    </source>
</evidence>
<sequence length="338" mass="38754">MEGATLIKRIIYKLILLHVTVLAAGSFSLNAAEEPLEIAPQRAYEKGTLLFQQNKYTEAKPFLSQALDHGYPSAGLMLADIYKTNIFVQTKKEAKYLLKAAELGNFIAMFRLGGSRSIHTNSKEWDEKVIPEIKRFAKNGSPYAMRLMHALATDEEESDQWLKKAADAGDAYSQHKLAKRYKNGEGWFLIPGKREREVERLFKASADSGYREGMLSYAYHLLKNGNDKEYKEIFDRLLELGDAKVILALSINYLDDGKYDLAAYYSKIYLMSMGGEELKSSYRTVQSVYDEAIIELNEEQISFAHDRAEDYLATHTVHYQKRIEEYEYTLESLKQQIK</sequence>
<organism evidence="1 2">
    <name type="scientific">Vibrio panuliri</name>
    <dbReference type="NCBI Taxonomy" id="1381081"/>
    <lineage>
        <taxon>Bacteria</taxon>
        <taxon>Pseudomonadati</taxon>
        <taxon>Pseudomonadota</taxon>
        <taxon>Gammaproteobacteria</taxon>
        <taxon>Vibrionales</taxon>
        <taxon>Vibrionaceae</taxon>
        <taxon>Vibrio</taxon>
    </lineage>
</organism>
<dbReference type="SUPFAM" id="SSF81901">
    <property type="entry name" value="HCP-like"/>
    <property type="match status" value="1"/>
</dbReference>
<keyword evidence="2" id="KW-1185">Reference proteome</keyword>
<gene>
    <name evidence="1" type="ORF">BIY20_19195</name>
</gene>
<evidence type="ECO:0000313" key="2">
    <source>
        <dbReference type="Proteomes" id="UP000186039"/>
    </source>
</evidence>
<protein>
    <recommendedName>
        <fullName evidence="3">Sel1 repeat family protein</fullName>
    </recommendedName>
</protein>
<dbReference type="PANTHER" id="PTHR11102">
    <property type="entry name" value="SEL-1-LIKE PROTEIN"/>
    <property type="match status" value="1"/>
</dbReference>
<name>A0ABX3FTZ2_9VIBR</name>